<feature type="compositionally biased region" description="Basic and acidic residues" evidence="1">
    <location>
        <begin position="31"/>
        <end position="54"/>
    </location>
</feature>
<reference evidence="3 4" key="2">
    <citation type="submission" date="2023-11" db="UniProtKB">
        <authorList>
            <consortium name="WormBaseParasite"/>
        </authorList>
    </citation>
    <scope>IDENTIFICATION</scope>
</reference>
<reference evidence="2" key="1">
    <citation type="submission" date="2022-06" db="EMBL/GenBank/DDBJ databases">
        <authorList>
            <person name="Berger JAMES D."/>
            <person name="Berger JAMES D."/>
        </authorList>
    </citation>
    <scope>NUCLEOTIDE SEQUENCE [LARGE SCALE GENOMIC DNA]</scope>
</reference>
<protein>
    <submittedName>
        <fullName evidence="3 4">Uncharacterized protein</fullName>
    </submittedName>
</protein>
<dbReference type="Proteomes" id="UP000050795">
    <property type="component" value="Unassembled WGS sequence"/>
</dbReference>
<organism evidence="2 3">
    <name type="scientific">Trichobilharzia regenti</name>
    <name type="common">Nasal bird schistosome</name>
    <dbReference type="NCBI Taxonomy" id="157069"/>
    <lineage>
        <taxon>Eukaryota</taxon>
        <taxon>Metazoa</taxon>
        <taxon>Spiralia</taxon>
        <taxon>Lophotrochozoa</taxon>
        <taxon>Platyhelminthes</taxon>
        <taxon>Trematoda</taxon>
        <taxon>Digenea</taxon>
        <taxon>Strigeidida</taxon>
        <taxon>Schistosomatoidea</taxon>
        <taxon>Schistosomatidae</taxon>
        <taxon>Trichobilharzia</taxon>
    </lineage>
</organism>
<feature type="region of interest" description="Disordered" evidence="1">
    <location>
        <begin position="1"/>
        <end position="54"/>
    </location>
</feature>
<dbReference type="WBParaSite" id="TREG1_75330.2">
    <property type="protein sequence ID" value="TREG1_75330.2"/>
    <property type="gene ID" value="TREG1_75330"/>
</dbReference>
<dbReference type="WBParaSite" id="TREG1_75330.1">
    <property type="protein sequence ID" value="TREG1_75330.1"/>
    <property type="gene ID" value="TREG1_75330"/>
</dbReference>
<feature type="compositionally biased region" description="Polar residues" evidence="1">
    <location>
        <begin position="136"/>
        <end position="146"/>
    </location>
</feature>
<keyword evidence="2" id="KW-1185">Reference proteome</keyword>
<evidence type="ECO:0000256" key="1">
    <source>
        <dbReference type="SAM" id="MobiDB-lite"/>
    </source>
</evidence>
<accession>A0AA85KBI3</accession>
<dbReference type="AlphaFoldDB" id="A0AA85KBI3"/>
<evidence type="ECO:0000313" key="4">
    <source>
        <dbReference type="WBParaSite" id="TREG1_75330.2"/>
    </source>
</evidence>
<name>A0AA85KBI3_TRIRE</name>
<sequence length="303" mass="35697">MEYNHQYYSSYSSDIDNNYYNNDDDDDAEIEEFKRKTEAGRKARQRAKQDIERDMENTITQDVRQLARKASDTVLNEYDEARQRAWARDQQTLDYIDEILRNADKAPYYLPSSQLNVRRSSYNRFTDMRNGDKSMKLNTNERSSNGHLDILPPVNGKLRESSSTETARQKMRRVEERLEGILDYELPSAESFKNMRHSLRDIHDKMSKHRLILDRYSSLDSGDNDNDNRKVSERIDEKYRELEERMPCLTMSSRAQEKEKRTTRFDPTFIPGYSTGLSITNSVQNAELRGRIRSLLSRTKRTG</sequence>
<feature type="region of interest" description="Disordered" evidence="1">
    <location>
        <begin position="126"/>
        <end position="170"/>
    </location>
</feature>
<feature type="compositionally biased region" description="Basic and acidic residues" evidence="1">
    <location>
        <begin position="126"/>
        <end position="135"/>
    </location>
</feature>
<evidence type="ECO:0000313" key="2">
    <source>
        <dbReference type="Proteomes" id="UP000050795"/>
    </source>
</evidence>
<feature type="compositionally biased region" description="Low complexity" evidence="1">
    <location>
        <begin position="7"/>
        <end position="21"/>
    </location>
</feature>
<evidence type="ECO:0000313" key="3">
    <source>
        <dbReference type="WBParaSite" id="TREG1_75330.1"/>
    </source>
</evidence>
<proteinExistence type="predicted"/>